<dbReference type="AlphaFoldDB" id="A0A0W8F8G5"/>
<accession>A0A0W8F8G5</accession>
<proteinExistence type="predicted"/>
<name>A0A0W8F8G5_9ZZZZ</name>
<dbReference type="SUPFAM" id="SSF143100">
    <property type="entry name" value="TTHA1013/TTHA0281-like"/>
    <property type="match status" value="1"/>
</dbReference>
<dbReference type="Pfam" id="PF21748">
    <property type="entry name" value="UPF0150"/>
    <property type="match status" value="1"/>
</dbReference>
<dbReference type="Gene3D" id="3.30.160.250">
    <property type="match status" value="1"/>
</dbReference>
<organism evidence="1">
    <name type="scientific">hydrocarbon metagenome</name>
    <dbReference type="NCBI Taxonomy" id="938273"/>
    <lineage>
        <taxon>unclassified sequences</taxon>
        <taxon>metagenomes</taxon>
        <taxon>ecological metagenomes</taxon>
    </lineage>
</organism>
<reference evidence="1" key="1">
    <citation type="journal article" date="2015" name="Proc. Natl. Acad. Sci. U.S.A.">
        <title>Networks of energetic and metabolic interactions define dynamics in microbial communities.</title>
        <authorList>
            <person name="Embree M."/>
            <person name="Liu J.K."/>
            <person name="Al-Bassam M.M."/>
            <person name="Zengler K."/>
        </authorList>
    </citation>
    <scope>NUCLEOTIDE SEQUENCE</scope>
</reference>
<dbReference type="InterPro" id="IPR035069">
    <property type="entry name" value="TTHA1013/TTHA0281-like"/>
</dbReference>
<protein>
    <recommendedName>
        <fullName evidence="2">HicB-like antitoxin of toxin-antitoxin system domain-containing protein</fullName>
    </recommendedName>
</protein>
<comment type="caution">
    <text evidence="1">The sequence shown here is derived from an EMBL/GenBank/DDBJ whole genome shotgun (WGS) entry which is preliminary data.</text>
</comment>
<sequence length="101" mass="11350">MQRCERLYLIAVDIIAMFAEYIQAAMDQATYEIIDDPEPFYGEVPELEGVWATGKTLEDCRRELQEVIEGWIALKLRFGHPIPAIGGHSINASAEPVSIVE</sequence>
<gene>
    <name evidence="1" type="ORF">ASZ90_013251</name>
</gene>
<dbReference type="InterPro" id="IPR049389">
    <property type="entry name" value="TTHA0281-like"/>
</dbReference>
<evidence type="ECO:0000313" key="1">
    <source>
        <dbReference type="EMBL" id="KUG17070.1"/>
    </source>
</evidence>
<dbReference type="EMBL" id="LNQE01001465">
    <property type="protein sequence ID" value="KUG17070.1"/>
    <property type="molecule type" value="Genomic_DNA"/>
</dbReference>
<evidence type="ECO:0008006" key="2">
    <source>
        <dbReference type="Google" id="ProtNLM"/>
    </source>
</evidence>